<evidence type="ECO:0000256" key="12">
    <source>
        <dbReference type="SAM" id="SignalP"/>
    </source>
</evidence>
<dbReference type="InterPro" id="IPR015797">
    <property type="entry name" value="NUDIX_hydrolase-like_dom_sf"/>
</dbReference>
<dbReference type="Gene3D" id="3.90.79.10">
    <property type="entry name" value="Nucleoside Triphosphate Pyrophosphohydrolase"/>
    <property type="match status" value="1"/>
</dbReference>
<comment type="function">
    <text evidence="7">Hydrolyzes ADP-ribose (ADPR) to AMP and ribose 5'-phosphate.</text>
</comment>
<dbReference type="PANTHER" id="PTHR13030">
    <property type="entry name" value="NUDIX HYDROLASE"/>
    <property type="match status" value="1"/>
</dbReference>
<dbReference type="Pfam" id="PF00293">
    <property type="entry name" value="NUDIX"/>
    <property type="match status" value="1"/>
</dbReference>
<feature type="signal peptide" evidence="12">
    <location>
        <begin position="1"/>
        <end position="28"/>
    </location>
</feature>
<evidence type="ECO:0000256" key="3">
    <source>
        <dbReference type="ARBA" id="ARBA00030162"/>
    </source>
</evidence>
<dbReference type="SUPFAM" id="SSF55811">
    <property type="entry name" value="Nudix"/>
    <property type="match status" value="1"/>
</dbReference>
<dbReference type="PANTHER" id="PTHR13030:SF8">
    <property type="entry name" value="ADP-RIBOSE PYROPHOSPHATASE, MITOCHONDRIAL"/>
    <property type="match status" value="1"/>
</dbReference>
<dbReference type="PROSITE" id="PS51462">
    <property type="entry name" value="NUDIX"/>
    <property type="match status" value="1"/>
</dbReference>
<comment type="caution">
    <text evidence="14">The sequence shown here is derived from an EMBL/GenBank/DDBJ whole genome shotgun (WGS) entry which is preliminary data.</text>
</comment>
<dbReference type="EC" id="3.6.1.13" evidence="2"/>
<feature type="domain" description="Nudix hydrolase" evidence="13">
    <location>
        <begin position="161"/>
        <end position="317"/>
    </location>
</feature>
<dbReference type="GO" id="GO:0047631">
    <property type="term" value="F:ADP-ribose diphosphatase activity"/>
    <property type="evidence" value="ECO:0007669"/>
    <property type="project" value="UniProtKB-EC"/>
</dbReference>
<reference evidence="14" key="1">
    <citation type="submission" date="2022-02" db="EMBL/GenBank/DDBJ databases">
        <title>Atlantic sturgeon de novo genome assembly.</title>
        <authorList>
            <person name="Stock M."/>
            <person name="Klopp C."/>
            <person name="Guiguen Y."/>
            <person name="Cabau C."/>
            <person name="Parinello H."/>
            <person name="Santidrian Yebra-Pimentel E."/>
            <person name="Kuhl H."/>
            <person name="Dirks R.P."/>
            <person name="Guessner J."/>
            <person name="Wuertz S."/>
            <person name="Du K."/>
            <person name="Schartl M."/>
        </authorList>
    </citation>
    <scope>NUCLEOTIDE SEQUENCE</scope>
    <source>
        <strain evidence="14">STURGEONOMICS-FGT-2020</strain>
        <tissue evidence="14">Whole blood</tissue>
    </source>
</reference>
<accession>A0AAD8CIG4</accession>
<evidence type="ECO:0000256" key="4">
    <source>
        <dbReference type="ARBA" id="ARBA00030308"/>
    </source>
</evidence>
<evidence type="ECO:0000256" key="6">
    <source>
        <dbReference type="ARBA" id="ARBA00049546"/>
    </source>
</evidence>
<comment type="catalytic activity">
    <reaction evidence="6">
        <text>ADP-D-ribose + H2O = D-ribose 5-phosphate + AMP + 2 H(+)</text>
        <dbReference type="Rhea" id="RHEA:10412"/>
        <dbReference type="ChEBI" id="CHEBI:15377"/>
        <dbReference type="ChEBI" id="CHEBI:15378"/>
        <dbReference type="ChEBI" id="CHEBI:57967"/>
        <dbReference type="ChEBI" id="CHEBI:78346"/>
        <dbReference type="ChEBI" id="CHEBI:456215"/>
        <dbReference type="EC" id="3.6.1.13"/>
    </reaction>
</comment>
<protein>
    <recommendedName>
        <fullName evidence="9">ADP-ribose pyrophosphatase, mitochondrial</fullName>
        <ecNumber evidence="2">3.6.1.13</ecNumber>
    </recommendedName>
    <alternativeName>
        <fullName evidence="3">ADP-ribose diphosphatase</fullName>
    </alternativeName>
    <alternativeName>
        <fullName evidence="5">ADP-ribose phosphohydrolase</fullName>
    </alternativeName>
    <alternativeName>
        <fullName evidence="4">Adenosine diphosphoribose pyrophosphatase</fullName>
    </alternativeName>
    <alternativeName>
        <fullName evidence="10">Nucleoside diphosphate-linked moiety X motif 9</fullName>
    </alternativeName>
</protein>
<evidence type="ECO:0000259" key="13">
    <source>
        <dbReference type="PROSITE" id="PS51462"/>
    </source>
</evidence>
<dbReference type="InterPro" id="IPR000086">
    <property type="entry name" value="NUDIX_hydrolase_dom"/>
</dbReference>
<dbReference type="Pfam" id="PF25969">
    <property type="entry name" value="NUDT9_N"/>
    <property type="match status" value="1"/>
</dbReference>
<keyword evidence="15" id="KW-1185">Reference proteome</keyword>
<evidence type="ECO:0000256" key="10">
    <source>
        <dbReference type="ARBA" id="ARBA00079599"/>
    </source>
</evidence>
<evidence type="ECO:0000256" key="2">
    <source>
        <dbReference type="ARBA" id="ARBA00012453"/>
    </source>
</evidence>
<feature type="coiled-coil region" evidence="11">
    <location>
        <begin position="215"/>
        <end position="242"/>
    </location>
</feature>
<comment type="subunit">
    <text evidence="8">Monomer. Interacts with GLOD4.</text>
</comment>
<organism evidence="14 15">
    <name type="scientific">Acipenser oxyrinchus oxyrinchus</name>
    <dbReference type="NCBI Taxonomy" id="40147"/>
    <lineage>
        <taxon>Eukaryota</taxon>
        <taxon>Metazoa</taxon>
        <taxon>Chordata</taxon>
        <taxon>Craniata</taxon>
        <taxon>Vertebrata</taxon>
        <taxon>Euteleostomi</taxon>
        <taxon>Actinopterygii</taxon>
        <taxon>Chondrostei</taxon>
        <taxon>Acipenseriformes</taxon>
        <taxon>Acipenseridae</taxon>
        <taxon>Acipenser</taxon>
    </lineage>
</organism>
<evidence type="ECO:0000256" key="8">
    <source>
        <dbReference type="ARBA" id="ARBA00064968"/>
    </source>
</evidence>
<dbReference type="AlphaFoldDB" id="A0AAD8CIG4"/>
<feature type="chain" id="PRO_5042057840" description="ADP-ribose pyrophosphatase, mitochondrial" evidence="12">
    <location>
        <begin position="29"/>
        <end position="323"/>
    </location>
</feature>
<proteinExistence type="inferred from homology"/>
<evidence type="ECO:0000256" key="9">
    <source>
        <dbReference type="ARBA" id="ARBA00070304"/>
    </source>
</evidence>
<evidence type="ECO:0000256" key="1">
    <source>
        <dbReference type="ARBA" id="ARBA00007482"/>
    </source>
</evidence>
<sequence>MIRSFRNGAGSVSLLLTVLGLRYATCSGKDRLLSRLSKPPAPLSQCSQLSQSAPTRMWRVARRNDGVSWGSTCPKYSQVRYTAPAVSSGPVWADPEIGVDSGFCPKFNALDNAVDRRSHEGTYRVDNGYPLNPHGRTGITGRGLLGRWGPNHAADPIITRWKRDSEGRKVLHPGSKNPILQFVSIKRKDCGEWAIPGGMVDPGERVSVTLRREFGEEALNALQKTKEQRERLKQQITELFNSPSFQVYKGYVDDPRNTDNAWMETVAVNYHDTSGSSVAQLPLEAGDDAGKVAWVEIDSTLRLYANHARFLEIIARERGAHWE</sequence>
<evidence type="ECO:0000256" key="11">
    <source>
        <dbReference type="SAM" id="Coils"/>
    </source>
</evidence>
<dbReference type="InterPro" id="IPR039989">
    <property type="entry name" value="NUDT9"/>
</dbReference>
<dbReference type="CDD" id="cd03670">
    <property type="entry name" value="NUDIX_ADPRase_Nudt9"/>
    <property type="match status" value="1"/>
</dbReference>
<name>A0AAD8CIG4_ACIOX</name>
<evidence type="ECO:0000313" key="14">
    <source>
        <dbReference type="EMBL" id="KAK1151962.1"/>
    </source>
</evidence>
<dbReference type="FunFam" id="3.90.79.10:FF:000021">
    <property type="entry name" value="ADP-ribose pyrophosphatase, mitochondrial isoform X1"/>
    <property type="match status" value="1"/>
</dbReference>
<comment type="similarity">
    <text evidence="1">Belongs to the Nudix hydrolase family. NudF subfamily.</text>
</comment>
<evidence type="ECO:0000256" key="7">
    <source>
        <dbReference type="ARBA" id="ARBA00056962"/>
    </source>
</evidence>
<dbReference type="EMBL" id="JAGXEW010000049">
    <property type="protein sequence ID" value="KAK1151962.1"/>
    <property type="molecule type" value="Genomic_DNA"/>
</dbReference>
<evidence type="ECO:0000256" key="5">
    <source>
        <dbReference type="ARBA" id="ARBA00033056"/>
    </source>
</evidence>
<dbReference type="Proteomes" id="UP001230051">
    <property type="component" value="Unassembled WGS sequence"/>
</dbReference>
<keyword evidence="12" id="KW-0732">Signal</keyword>
<evidence type="ECO:0000313" key="15">
    <source>
        <dbReference type="Proteomes" id="UP001230051"/>
    </source>
</evidence>
<keyword evidence="11" id="KW-0175">Coiled coil</keyword>
<gene>
    <name evidence="14" type="ORF">AOXY_G31802</name>
</gene>